<dbReference type="EMBL" id="PDKJ01000003">
    <property type="protein sequence ID" value="RXJ69179.1"/>
    <property type="molecule type" value="Genomic_DNA"/>
</dbReference>
<sequence length="167" mass="19863">MSKLKYLAHYPKEYVAQIQKLLDEKKLDKYLLGKYKTCHEYKSDKALYEYTIDLKNQFLKKSLPLSKVVYDGKINVINDALGLHTIISRVQGGKLKSKNEIKIASIFKNVPQEFLQMIVVHELAHIKEKQHDKAFYKLCTFMEPNYHQYEFDLRVYLTYIDRFGKLY</sequence>
<name>A0A4Q0YJ66_9BACT</name>
<evidence type="ECO:0000313" key="3">
    <source>
        <dbReference type="Proteomes" id="UP000290172"/>
    </source>
</evidence>
<reference evidence="2 3" key="1">
    <citation type="submission" date="2017-10" db="EMBL/GenBank/DDBJ databases">
        <title>Genomics of the genus Arcobacter.</title>
        <authorList>
            <person name="Perez-Cataluna A."/>
            <person name="Figueras M.J."/>
        </authorList>
    </citation>
    <scope>NUCLEOTIDE SEQUENCE [LARGE SCALE GENOMIC DNA]</scope>
    <source>
        <strain evidence="2 3">CECT 8993</strain>
    </source>
</reference>
<dbReference type="AlphaFoldDB" id="A0A4Q0YJ66"/>
<dbReference type="RefSeq" id="WP_128979320.1">
    <property type="nucleotide sequence ID" value="NZ_PDKJ01000003.1"/>
</dbReference>
<dbReference type="InterPro" id="IPR053136">
    <property type="entry name" value="UTP_pyrophosphatase-like"/>
</dbReference>
<gene>
    <name evidence="2" type="ORF">CRV08_04005</name>
</gene>
<evidence type="ECO:0000313" key="2">
    <source>
        <dbReference type="EMBL" id="RXJ69179.1"/>
    </source>
</evidence>
<dbReference type="InterPro" id="IPR002725">
    <property type="entry name" value="YgjP-like_metallopeptidase"/>
</dbReference>
<dbReference type="Pfam" id="PF01863">
    <property type="entry name" value="YgjP-like"/>
    <property type="match status" value="1"/>
</dbReference>
<feature type="domain" description="YgjP-like metallopeptidase" evidence="1">
    <location>
        <begin position="93"/>
        <end position="154"/>
    </location>
</feature>
<accession>A0A4Q0YJ66</accession>
<proteinExistence type="predicted"/>
<dbReference type="GO" id="GO:0016787">
    <property type="term" value="F:hydrolase activity"/>
    <property type="evidence" value="ECO:0007669"/>
    <property type="project" value="UniProtKB-KW"/>
</dbReference>
<protein>
    <submittedName>
        <fullName evidence="2">Metal-dependent hydrolase</fullName>
    </submittedName>
</protein>
<dbReference type="Gene3D" id="3.30.2010.10">
    <property type="entry name" value="Metalloproteases ('zincins'), catalytic domain"/>
    <property type="match status" value="1"/>
</dbReference>
<comment type="caution">
    <text evidence="2">The sequence shown here is derived from an EMBL/GenBank/DDBJ whole genome shotgun (WGS) entry which is preliminary data.</text>
</comment>
<dbReference type="Proteomes" id="UP000290172">
    <property type="component" value="Unassembled WGS sequence"/>
</dbReference>
<keyword evidence="2" id="KW-0378">Hydrolase</keyword>
<dbReference type="PANTHER" id="PTHR30399:SF1">
    <property type="entry name" value="UTP PYROPHOSPHATASE"/>
    <property type="match status" value="1"/>
</dbReference>
<dbReference type="PANTHER" id="PTHR30399">
    <property type="entry name" value="UNCHARACTERIZED PROTEIN YGJP"/>
    <property type="match status" value="1"/>
</dbReference>
<organism evidence="2 3">
    <name type="scientific">Halarcobacter ebronensis</name>
    <dbReference type="NCBI Taxonomy" id="1462615"/>
    <lineage>
        <taxon>Bacteria</taxon>
        <taxon>Pseudomonadati</taxon>
        <taxon>Campylobacterota</taxon>
        <taxon>Epsilonproteobacteria</taxon>
        <taxon>Campylobacterales</taxon>
        <taxon>Arcobacteraceae</taxon>
        <taxon>Halarcobacter</taxon>
    </lineage>
</organism>
<evidence type="ECO:0000259" key="1">
    <source>
        <dbReference type="Pfam" id="PF01863"/>
    </source>
</evidence>